<dbReference type="Gene3D" id="3.30.710.10">
    <property type="entry name" value="Potassium Channel Kv1.1, Chain A"/>
    <property type="match status" value="1"/>
</dbReference>
<dbReference type="PANTHER" id="PTHR47843">
    <property type="entry name" value="BTB DOMAIN-CONTAINING PROTEIN-RELATED"/>
    <property type="match status" value="1"/>
</dbReference>
<keyword evidence="3" id="KW-1185">Reference proteome</keyword>
<reference evidence="2 3" key="1">
    <citation type="submission" date="2016-03" db="EMBL/GenBank/DDBJ databases">
        <authorList>
            <person name="Ploux O."/>
        </authorList>
    </citation>
    <scope>NUCLEOTIDE SEQUENCE [LARGE SCALE GENOMIC DNA]</scope>
    <source>
        <strain evidence="2 3">UAMH 11012</strain>
    </source>
</reference>
<dbReference type="PANTHER" id="PTHR47843:SF2">
    <property type="entry name" value="BTB DOMAIN-CONTAINING PROTEIN"/>
    <property type="match status" value="1"/>
</dbReference>
<dbReference type="OrthoDB" id="194443at2759"/>
<feature type="domain" description="BTB" evidence="1">
    <location>
        <begin position="41"/>
        <end position="115"/>
    </location>
</feature>
<organism evidence="2 3">
    <name type="scientific">Phialocephala subalpina</name>
    <dbReference type="NCBI Taxonomy" id="576137"/>
    <lineage>
        <taxon>Eukaryota</taxon>
        <taxon>Fungi</taxon>
        <taxon>Dikarya</taxon>
        <taxon>Ascomycota</taxon>
        <taxon>Pezizomycotina</taxon>
        <taxon>Leotiomycetes</taxon>
        <taxon>Helotiales</taxon>
        <taxon>Mollisiaceae</taxon>
        <taxon>Phialocephala</taxon>
        <taxon>Phialocephala fortinii species complex</taxon>
    </lineage>
</organism>
<evidence type="ECO:0000313" key="2">
    <source>
        <dbReference type="EMBL" id="CZR67954.1"/>
    </source>
</evidence>
<dbReference type="SUPFAM" id="SSF54695">
    <property type="entry name" value="POZ domain"/>
    <property type="match status" value="1"/>
</dbReference>
<protein>
    <recommendedName>
        <fullName evidence="1">BTB domain-containing protein</fullName>
    </recommendedName>
</protein>
<dbReference type="InterPro" id="IPR000210">
    <property type="entry name" value="BTB/POZ_dom"/>
</dbReference>
<dbReference type="InterPro" id="IPR011333">
    <property type="entry name" value="SKP1/BTB/POZ_sf"/>
</dbReference>
<gene>
    <name evidence="2" type="ORF">PAC_17853</name>
</gene>
<dbReference type="PROSITE" id="PS50097">
    <property type="entry name" value="BTB"/>
    <property type="match status" value="1"/>
</dbReference>
<evidence type="ECO:0000259" key="1">
    <source>
        <dbReference type="PROSITE" id="PS50097"/>
    </source>
</evidence>
<dbReference type="Pfam" id="PF00651">
    <property type="entry name" value="BTB"/>
    <property type="match status" value="1"/>
</dbReference>
<accession>A0A1L7XSC7</accession>
<evidence type="ECO:0000313" key="3">
    <source>
        <dbReference type="Proteomes" id="UP000184330"/>
    </source>
</evidence>
<dbReference type="Proteomes" id="UP000184330">
    <property type="component" value="Unassembled WGS sequence"/>
</dbReference>
<proteinExistence type="predicted"/>
<name>A0A1L7XSC7_9HELO</name>
<dbReference type="AlphaFoldDB" id="A0A1L7XSC7"/>
<sequence>MAKLSATVKANMSNTNIVKSISEAPFQDFASSRILPLYNGPHVSIRIGSTSPDEFKVPKALLCKQSPYFAATFEGNFKEGRDHSTTLEEVDGVVTTRSFQMLLQWLYIGRVVFGELSSSEAITAILEFVRLADMCGVNGMESGMAKHITRLILTDDIVLAFRHGDAQTWCFKPQHVTSAASLPKGHPVRDTLAAAAVKGYFQFHDSRFVDKAEEYPDFSVDVLIAMKATIRSLTCRKSSATFKDPLSGDSFSLA</sequence>
<dbReference type="EMBL" id="FJOG01000049">
    <property type="protein sequence ID" value="CZR67954.1"/>
    <property type="molecule type" value="Genomic_DNA"/>
</dbReference>